<dbReference type="SMART" id="SM00700">
    <property type="entry name" value="JHBP"/>
    <property type="match status" value="1"/>
</dbReference>
<accession>A0AAV7XNG2</accession>
<dbReference type="PANTHER" id="PTHR11008:SF41">
    <property type="entry name" value="RE70318P"/>
    <property type="match status" value="1"/>
</dbReference>
<dbReference type="AlphaFoldDB" id="A0AAV7XNG2"/>
<evidence type="ECO:0008006" key="7">
    <source>
        <dbReference type="Google" id="ProtNLM"/>
    </source>
</evidence>
<comment type="similarity">
    <text evidence="3">Belongs to the TO family.</text>
</comment>
<reference evidence="5" key="1">
    <citation type="submission" date="2022-12" db="EMBL/GenBank/DDBJ databases">
        <title>Chromosome-level genome assembly of the bean flower thrips Megalurothrips usitatus.</title>
        <authorList>
            <person name="Ma L."/>
            <person name="Liu Q."/>
            <person name="Li H."/>
            <person name="Cai W."/>
        </authorList>
    </citation>
    <scope>NUCLEOTIDE SEQUENCE</scope>
    <source>
        <strain evidence="5">Cailab_2022a</strain>
    </source>
</reference>
<dbReference type="InterPro" id="IPR038606">
    <property type="entry name" value="To_sf"/>
</dbReference>
<keyword evidence="6" id="KW-1185">Reference proteome</keyword>
<dbReference type="Pfam" id="PF06585">
    <property type="entry name" value="JHBP"/>
    <property type="match status" value="1"/>
</dbReference>
<evidence type="ECO:0000256" key="1">
    <source>
        <dbReference type="ARBA" id="ARBA00022729"/>
    </source>
</evidence>
<evidence type="ECO:0000256" key="2">
    <source>
        <dbReference type="ARBA" id="ARBA00023108"/>
    </source>
</evidence>
<organism evidence="5 6">
    <name type="scientific">Megalurothrips usitatus</name>
    <name type="common">bean blossom thrips</name>
    <dbReference type="NCBI Taxonomy" id="439358"/>
    <lineage>
        <taxon>Eukaryota</taxon>
        <taxon>Metazoa</taxon>
        <taxon>Ecdysozoa</taxon>
        <taxon>Arthropoda</taxon>
        <taxon>Hexapoda</taxon>
        <taxon>Insecta</taxon>
        <taxon>Pterygota</taxon>
        <taxon>Neoptera</taxon>
        <taxon>Paraneoptera</taxon>
        <taxon>Thysanoptera</taxon>
        <taxon>Terebrantia</taxon>
        <taxon>Thripoidea</taxon>
        <taxon>Thripidae</taxon>
        <taxon>Megalurothrips</taxon>
    </lineage>
</organism>
<dbReference type="GO" id="GO:0005615">
    <property type="term" value="C:extracellular space"/>
    <property type="evidence" value="ECO:0007669"/>
    <property type="project" value="TreeGrafter"/>
</dbReference>
<evidence type="ECO:0000256" key="3">
    <source>
        <dbReference type="ARBA" id="ARBA00060902"/>
    </source>
</evidence>
<dbReference type="Proteomes" id="UP001075354">
    <property type="component" value="Chromosome 5"/>
</dbReference>
<comment type="caution">
    <text evidence="5">The sequence shown here is derived from an EMBL/GenBank/DDBJ whole genome shotgun (WGS) entry which is preliminary data.</text>
</comment>
<evidence type="ECO:0000313" key="5">
    <source>
        <dbReference type="EMBL" id="KAJ1527734.1"/>
    </source>
</evidence>
<evidence type="ECO:0000313" key="6">
    <source>
        <dbReference type="Proteomes" id="UP001075354"/>
    </source>
</evidence>
<dbReference type="PANTHER" id="PTHR11008">
    <property type="entry name" value="PROTEIN TAKEOUT-LIKE PROTEIN"/>
    <property type="match status" value="1"/>
</dbReference>
<sequence>MKYLVLIVALAAACSLTLAKTVKLPAKWKICKKNDPKLQECFKQAANDAVVSLADGGEQSLGVFPVDPLRMTKLSIDQGSGPVSIDLEFRNMDLKGIKHAVFREASFDPKTYDMTATVDIKQPLYLDGDYTIRGRVLVLPINGDGKCSLKLDEPSLKVTQRGVLVKRGAETYLNVTDFGFVLDTKKLHLHFENLFNGNKELGNTMNTFLNQNSDEVLKELKPAISDGFGAVFKEISNRVFSKLPLDKIFPEK</sequence>
<dbReference type="Gene3D" id="3.15.10.30">
    <property type="entry name" value="Haemolymph juvenile hormone binding protein"/>
    <property type="match status" value="1"/>
</dbReference>
<dbReference type="EMBL" id="JAPTSV010000005">
    <property type="protein sequence ID" value="KAJ1527734.1"/>
    <property type="molecule type" value="Genomic_DNA"/>
</dbReference>
<protein>
    <recommendedName>
        <fullName evidence="7">Protein takeout</fullName>
    </recommendedName>
</protein>
<dbReference type="GO" id="GO:0007623">
    <property type="term" value="P:circadian rhythm"/>
    <property type="evidence" value="ECO:0007669"/>
    <property type="project" value="UniProtKB-ARBA"/>
</dbReference>
<feature type="chain" id="PRO_5043978486" description="Protein takeout" evidence="4">
    <location>
        <begin position="20"/>
        <end position="252"/>
    </location>
</feature>
<evidence type="ECO:0000256" key="4">
    <source>
        <dbReference type="SAM" id="SignalP"/>
    </source>
</evidence>
<keyword evidence="1 4" id="KW-0732">Signal</keyword>
<dbReference type="FunFam" id="3.15.10.30:FF:000001">
    <property type="entry name" value="Takeout-like protein 1"/>
    <property type="match status" value="1"/>
</dbReference>
<dbReference type="InterPro" id="IPR010562">
    <property type="entry name" value="Haemolymph_juvenile_hormone-bd"/>
</dbReference>
<feature type="signal peptide" evidence="4">
    <location>
        <begin position="1"/>
        <end position="19"/>
    </location>
</feature>
<keyword evidence="2" id="KW-0090">Biological rhythms</keyword>
<proteinExistence type="inferred from homology"/>
<gene>
    <name evidence="5" type="ORF">ONE63_007691</name>
</gene>
<name>A0AAV7XNG2_9NEOP</name>